<keyword evidence="3" id="KW-1185">Reference proteome</keyword>
<name>A0A3M6URZ2_POCDA</name>
<evidence type="ECO:0000256" key="1">
    <source>
        <dbReference type="SAM" id="MobiDB-lite"/>
    </source>
</evidence>
<proteinExistence type="predicted"/>
<evidence type="ECO:0000313" key="2">
    <source>
        <dbReference type="EMBL" id="RMX56446.1"/>
    </source>
</evidence>
<dbReference type="AlphaFoldDB" id="A0A3M6URZ2"/>
<comment type="caution">
    <text evidence="2">The sequence shown here is derived from an EMBL/GenBank/DDBJ whole genome shotgun (WGS) entry which is preliminary data.</text>
</comment>
<dbReference type="Proteomes" id="UP000275408">
    <property type="component" value="Unassembled WGS sequence"/>
</dbReference>
<reference evidence="2 3" key="1">
    <citation type="journal article" date="2018" name="Sci. Rep.">
        <title>Comparative analysis of the Pocillopora damicornis genome highlights role of immune system in coral evolution.</title>
        <authorList>
            <person name="Cunning R."/>
            <person name="Bay R.A."/>
            <person name="Gillette P."/>
            <person name="Baker A.C."/>
            <person name="Traylor-Knowles N."/>
        </authorList>
    </citation>
    <scope>NUCLEOTIDE SEQUENCE [LARGE SCALE GENOMIC DNA]</scope>
    <source>
        <strain evidence="2">RSMAS</strain>
        <tissue evidence="2">Whole animal</tissue>
    </source>
</reference>
<accession>A0A3M6URZ2</accession>
<gene>
    <name evidence="2" type="ORF">pdam_00008855</name>
</gene>
<evidence type="ECO:0000313" key="3">
    <source>
        <dbReference type="Proteomes" id="UP000275408"/>
    </source>
</evidence>
<organism evidence="2 3">
    <name type="scientific">Pocillopora damicornis</name>
    <name type="common">Cauliflower coral</name>
    <name type="synonym">Millepora damicornis</name>
    <dbReference type="NCBI Taxonomy" id="46731"/>
    <lineage>
        <taxon>Eukaryota</taxon>
        <taxon>Metazoa</taxon>
        <taxon>Cnidaria</taxon>
        <taxon>Anthozoa</taxon>
        <taxon>Hexacorallia</taxon>
        <taxon>Scleractinia</taxon>
        <taxon>Astrocoeniina</taxon>
        <taxon>Pocilloporidae</taxon>
        <taxon>Pocillopora</taxon>
    </lineage>
</organism>
<dbReference type="EMBL" id="RCHS01000841">
    <property type="protein sequence ID" value="RMX56446.1"/>
    <property type="molecule type" value="Genomic_DNA"/>
</dbReference>
<sequence length="121" mass="13343">MQPPPKLLRVEFSIKGNESGMSKAHVQLREQGCMKDWIGSQMNSLNEHKSEHNVCGTEYVGIHDVQQPHGNVTGQCVDNHQEHVERVPGYVEDPNIGGTLVKEKGEVRNRADESAVGSEGV</sequence>
<feature type="region of interest" description="Disordered" evidence="1">
    <location>
        <begin position="102"/>
        <end position="121"/>
    </location>
</feature>
<feature type="compositionally biased region" description="Basic and acidic residues" evidence="1">
    <location>
        <begin position="102"/>
        <end position="113"/>
    </location>
</feature>
<protein>
    <submittedName>
        <fullName evidence="2">Uncharacterized protein</fullName>
    </submittedName>
</protein>